<dbReference type="InterPro" id="IPR000878">
    <property type="entry name" value="4pyrrol_Mease"/>
</dbReference>
<dbReference type="Pfam" id="PF00590">
    <property type="entry name" value="TP_methylase"/>
    <property type="match status" value="1"/>
</dbReference>
<dbReference type="CDD" id="cd11644">
    <property type="entry name" value="Precorrin-6Y-MT"/>
    <property type="match status" value="1"/>
</dbReference>
<dbReference type="GO" id="GO:0008276">
    <property type="term" value="F:protein methyltransferase activity"/>
    <property type="evidence" value="ECO:0007669"/>
    <property type="project" value="InterPro"/>
</dbReference>
<dbReference type="InterPro" id="IPR035996">
    <property type="entry name" value="4pyrrol_Methylase_sf"/>
</dbReference>
<dbReference type="STRING" id="318464.IO99_02325"/>
<comment type="pathway">
    <text evidence="1">Cofactor biosynthesis; adenosylcobalamin biosynthesis.</text>
</comment>
<dbReference type="InterPro" id="IPR014776">
    <property type="entry name" value="4pyrrole_Mease_sub2"/>
</dbReference>
<dbReference type="AlphaFoldDB" id="A0A084JHR2"/>
<name>A0A084JHR2_9CLOT</name>
<dbReference type="GO" id="GO:0009236">
    <property type="term" value="P:cobalamin biosynthetic process"/>
    <property type="evidence" value="ECO:0007669"/>
    <property type="project" value="UniProtKB-UniPathway"/>
</dbReference>
<dbReference type="UniPathway" id="UPA00148"/>
<evidence type="ECO:0000256" key="4">
    <source>
        <dbReference type="ARBA" id="ARBA00022679"/>
    </source>
</evidence>
<evidence type="ECO:0000256" key="3">
    <source>
        <dbReference type="ARBA" id="ARBA00022603"/>
    </source>
</evidence>
<evidence type="ECO:0000259" key="6">
    <source>
        <dbReference type="Pfam" id="PF00590"/>
    </source>
</evidence>
<dbReference type="InterPro" id="IPR012818">
    <property type="entry name" value="CbiE"/>
</dbReference>
<sequence length="201" mass="22506">MIYVVGLGPGSKEYILPKAVETLENSDMLVGFSRALESVNFINTERVAVKSLSDILKIVEENKSKKISIIASGDPCFYGVTDYIKRNIKEEPIEIIPGLSSFQYLMSKIGKSWNGKFLGSVHGREEDFLTVVKENSMCIFLTDSKNSPKVLANKLFIENISCNIWVGENLSYEDEKITVGTPEEIMEKEFSSLSVFVVEEV</sequence>
<feature type="domain" description="Tetrapyrrole methylase" evidence="6">
    <location>
        <begin position="1"/>
        <end position="185"/>
    </location>
</feature>
<proteinExistence type="predicted"/>
<keyword evidence="5" id="KW-0949">S-adenosyl-L-methionine</keyword>
<dbReference type="InterPro" id="IPR050714">
    <property type="entry name" value="Cobalamin_biosynth_MTase"/>
</dbReference>
<dbReference type="SUPFAM" id="SSF53790">
    <property type="entry name" value="Tetrapyrrole methylase"/>
    <property type="match status" value="1"/>
</dbReference>
<evidence type="ECO:0000313" key="7">
    <source>
        <dbReference type="EMBL" id="KEZ88496.1"/>
    </source>
</evidence>
<comment type="caution">
    <text evidence="7">The sequence shown here is derived from an EMBL/GenBank/DDBJ whole genome shotgun (WGS) entry which is preliminary data.</text>
</comment>
<protein>
    <submittedName>
        <fullName evidence="7">Precorrin-6Y-methylase</fullName>
    </submittedName>
</protein>
<keyword evidence="2" id="KW-0169">Cobalamin biosynthesis</keyword>
<dbReference type="PANTHER" id="PTHR43182">
    <property type="entry name" value="COBALT-PRECORRIN-6B C(15)-METHYLTRANSFERASE (DECARBOXYLATING)"/>
    <property type="match status" value="1"/>
</dbReference>
<dbReference type="EMBL" id="JPMD01000002">
    <property type="protein sequence ID" value="KEZ88496.1"/>
    <property type="molecule type" value="Genomic_DNA"/>
</dbReference>
<keyword evidence="4" id="KW-0808">Transferase</keyword>
<dbReference type="Gene3D" id="3.30.950.10">
    <property type="entry name" value="Methyltransferase, Cobalt-precorrin-4 Transmethylase, Domain 2"/>
    <property type="match status" value="1"/>
</dbReference>
<dbReference type="NCBIfam" id="TIGR02467">
    <property type="entry name" value="CbiE"/>
    <property type="match status" value="1"/>
</dbReference>
<gene>
    <name evidence="7" type="ORF">IO99_02325</name>
</gene>
<dbReference type="GO" id="GO:0032259">
    <property type="term" value="P:methylation"/>
    <property type="evidence" value="ECO:0007669"/>
    <property type="project" value="UniProtKB-KW"/>
</dbReference>
<dbReference type="eggNOG" id="COG2241">
    <property type="taxonomic scope" value="Bacteria"/>
</dbReference>
<evidence type="ECO:0000256" key="5">
    <source>
        <dbReference type="ARBA" id="ARBA00022691"/>
    </source>
</evidence>
<dbReference type="RefSeq" id="WP_035129687.1">
    <property type="nucleotide sequence ID" value="NZ_JBQHQR010000002.1"/>
</dbReference>
<evidence type="ECO:0000256" key="2">
    <source>
        <dbReference type="ARBA" id="ARBA00022573"/>
    </source>
</evidence>
<accession>A0A084JHR2</accession>
<dbReference type="Proteomes" id="UP000028542">
    <property type="component" value="Unassembled WGS sequence"/>
</dbReference>
<evidence type="ECO:0000313" key="8">
    <source>
        <dbReference type="Proteomes" id="UP000028542"/>
    </source>
</evidence>
<keyword evidence="3 7" id="KW-0489">Methyltransferase</keyword>
<keyword evidence="8" id="KW-1185">Reference proteome</keyword>
<reference evidence="7 8" key="1">
    <citation type="submission" date="2014-07" db="EMBL/GenBank/DDBJ databases">
        <title>Draft genome of Clostridium sulfidigenes 113A isolated from sediments associated with methane hydrate from Krishna Godavari basin.</title>
        <authorList>
            <person name="Honkalas V.S."/>
            <person name="Dabir A.P."/>
            <person name="Arora P."/>
            <person name="Dhakephalkar P.K."/>
        </authorList>
    </citation>
    <scope>NUCLEOTIDE SEQUENCE [LARGE SCALE GENOMIC DNA]</scope>
    <source>
        <strain evidence="7 8">113A</strain>
    </source>
</reference>
<evidence type="ECO:0000256" key="1">
    <source>
        <dbReference type="ARBA" id="ARBA00004953"/>
    </source>
</evidence>
<dbReference type="Gene3D" id="3.40.1010.10">
    <property type="entry name" value="Cobalt-precorrin-4 Transmethylase, Domain 1"/>
    <property type="match status" value="1"/>
</dbReference>
<dbReference type="PANTHER" id="PTHR43182:SF1">
    <property type="entry name" value="COBALT-PRECORRIN-7 C(5)-METHYLTRANSFERASE"/>
    <property type="match status" value="1"/>
</dbReference>
<organism evidence="7 8">
    <name type="scientific">Clostridium sulfidigenes</name>
    <dbReference type="NCBI Taxonomy" id="318464"/>
    <lineage>
        <taxon>Bacteria</taxon>
        <taxon>Bacillati</taxon>
        <taxon>Bacillota</taxon>
        <taxon>Clostridia</taxon>
        <taxon>Eubacteriales</taxon>
        <taxon>Clostridiaceae</taxon>
        <taxon>Clostridium</taxon>
    </lineage>
</organism>
<dbReference type="InterPro" id="IPR014777">
    <property type="entry name" value="4pyrrole_Mease_sub1"/>
</dbReference>